<evidence type="ECO:0000256" key="8">
    <source>
        <dbReference type="ARBA" id="ARBA00023235"/>
    </source>
</evidence>
<protein>
    <recommendedName>
        <fullName evidence="4">peptidylprolyl isomerase</fullName>
        <ecNumber evidence="4">5.2.1.8</ecNumber>
    </recommendedName>
</protein>
<dbReference type="PROSITE" id="PS50059">
    <property type="entry name" value="FKBP_PPIASE"/>
    <property type="match status" value="1"/>
</dbReference>
<reference evidence="10" key="1">
    <citation type="submission" date="2018-06" db="EMBL/GenBank/DDBJ databases">
        <authorList>
            <person name="Zhirakovskaya E."/>
        </authorList>
    </citation>
    <scope>NUCLEOTIDE SEQUENCE</scope>
</reference>
<name>A0A3B0U9B5_9ZZZZ</name>
<keyword evidence="6" id="KW-0697">Rotamase</keyword>
<sequence>MKVGNNKVITMTYTLQRNNEQGEIIQKVDESRPFVQMFGVGALLPAFENNLNGLETGDNFGFGLSAEEGYGNPSDEAILKLEKKIFEIDGKVDPEMVAVGKTITMQDNNGNPLDGKVLAIEEDSVIMDFNHPLAGESLYFSGSILDVREASEEELSHGHVHGAGDHQH</sequence>
<dbReference type="PANTHER" id="PTHR47861:SF3">
    <property type="entry name" value="FKBP-TYPE PEPTIDYL-PROLYL CIS-TRANS ISOMERASE SLYD"/>
    <property type="match status" value="1"/>
</dbReference>
<evidence type="ECO:0000256" key="3">
    <source>
        <dbReference type="ARBA" id="ARBA00006577"/>
    </source>
</evidence>
<evidence type="ECO:0000256" key="2">
    <source>
        <dbReference type="ARBA" id="ARBA00004496"/>
    </source>
</evidence>
<comment type="catalytic activity">
    <reaction evidence="1">
        <text>[protein]-peptidylproline (omega=180) = [protein]-peptidylproline (omega=0)</text>
        <dbReference type="Rhea" id="RHEA:16237"/>
        <dbReference type="Rhea" id="RHEA-COMP:10747"/>
        <dbReference type="Rhea" id="RHEA-COMP:10748"/>
        <dbReference type="ChEBI" id="CHEBI:83833"/>
        <dbReference type="ChEBI" id="CHEBI:83834"/>
        <dbReference type="EC" id="5.2.1.8"/>
    </reaction>
</comment>
<comment type="subcellular location">
    <subcellularLocation>
        <location evidence="2">Cytoplasm</location>
    </subcellularLocation>
</comment>
<evidence type="ECO:0000256" key="1">
    <source>
        <dbReference type="ARBA" id="ARBA00000971"/>
    </source>
</evidence>
<dbReference type="GO" id="GO:0005737">
    <property type="term" value="C:cytoplasm"/>
    <property type="evidence" value="ECO:0007669"/>
    <property type="project" value="UniProtKB-SubCell"/>
</dbReference>
<dbReference type="SUPFAM" id="SSF54534">
    <property type="entry name" value="FKBP-like"/>
    <property type="match status" value="1"/>
</dbReference>
<dbReference type="AlphaFoldDB" id="A0A3B0U9B5"/>
<accession>A0A3B0U9B5</accession>
<keyword evidence="7" id="KW-0143">Chaperone</keyword>
<evidence type="ECO:0000256" key="5">
    <source>
        <dbReference type="ARBA" id="ARBA00022490"/>
    </source>
</evidence>
<dbReference type="InterPro" id="IPR046357">
    <property type="entry name" value="PPIase_dom_sf"/>
</dbReference>
<proteinExistence type="inferred from homology"/>
<evidence type="ECO:0000256" key="7">
    <source>
        <dbReference type="ARBA" id="ARBA00023186"/>
    </source>
</evidence>
<keyword evidence="8 10" id="KW-0413">Isomerase</keyword>
<dbReference type="EMBL" id="UOET01000126">
    <property type="protein sequence ID" value="VAW27545.1"/>
    <property type="molecule type" value="Genomic_DNA"/>
</dbReference>
<evidence type="ECO:0000256" key="6">
    <source>
        <dbReference type="ARBA" id="ARBA00023110"/>
    </source>
</evidence>
<comment type="similarity">
    <text evidence="3">Belongs to the FKBP-type PPIase family.</text>
</comment>
<dbReference type="InterPro" id="IPR001179">
    <property type="entry name" value="PPIase_FKBP_dom"/>
</dbReference>
<evidence type="ECO:0000259" key="9">
    <source>
        <dbReference type="PROSITE" id="PS50059"/>
    </source>
</evidence>
<gene>
    <name evidence="10" type="ORF">MNBD_BACTEROID07-1903</name>
</gene>
<dbReference type="GO" id="GO:0042026">
    <property type="term" value="P:protein refolding"/>
    <property type="evidence" value="ECO:0007669"/>
    <property type="project" value="UniProtKB-ARBA"/>
</dbReference>
<dbReference type="EC" id="5.2.1.8" evidence="4"/>
<keyword evidence="5" id="KW-0963">Cytoplasm</keyword>
<dbReference type="PANTHER" id="PTHR47861">
    <property type="entry name" value="FKBP-TYPE PEPTIDYL-PROLYL CIS-TRANS ISOMERASE SLYD"/>
    <property type="match status" value="1"/>
</dbReference>
<evidence type="ECO:0000256" key="4">
    <source>
        <dbReference type="ARBA" id="ARBA00013194"/>
    </source>
</evidence>
<evidence type="ECO:0000313" key="10">
    <source>
        <dbReference type="EMBL" id="VAW27545.1"/>
    </source>
</evidence>
<organism evidence="10">
    <name type="scientific">hydrothermal vent metagenome</name>
    <dbReference type="NCBI Taxonomy" id="652676"/>
    <lineage>
        <taxon>unclassified sequences</taxon>
        <taxon>metagenomes</taxon>
        <taxon>ecological metagenomes</taxon>
    </lineage>
</organism>
<dbReference type="Gene3D" id="3.10.50.40">
    <property type="match status" value="1"/>
</dbReference>
<feature type="domain" description="PPIase FKBP-type" evidence="9">
    <location>
        <begin position="6"/>
        <end position="89"/>
    </location>
</feature>
<dbReference type="GO" id="GO:0003755">
    <property type="term" value="F:peptidyl-prolyl cis-trans isomerase activity"/>
    <property type="evidence" value="ECO:0007669"/>
    <property type="project" value="UniProtKB-KW"/>
</dbReference>